<sequence length="258" mass="29705">MISKQANHIMNSKNSHSKNDFNSTLFQPNYPKKLNNLTSIQTSLLPFFQSRIRFIILAIITTTLYITNQPNIISTKFKLKTNHQEITPKKSLPKKLNPSDYSDELLLSLPILISTSNQPFDPINEHKPLPNHLTPFTTQILMNHLKTPPKSNAPNKLPYPSHPSAEPRPQKVINTTIKDFDIASKYKLPTSSNSRNLKSVQYLGFKKSKFIKSWETREEESIRNKRKEWVKNAFLVVWEVYKAKAWGHDELKPISGSV</sequence>
<protein>
    <submittedName>
        <fullName evidence="2">Uncharacterized protein</fullName>
    </submittedName>
</protein>
<proteinExistence type="predicted"/>
<feature type="region of interest" description="Disordered" evidence="1">
    <location>
        <begin position="147"/>
        <end position="169"/>
    </location>
</feature>
<dbReference type="GeneID" id="18923703"/>
<dbReference type="InterPro" id="IPR036026">
    <property type="entry name" value="Seven-hairpin_glycosidases"/>
</dbReference>
<dbReference type="VEuPathDB" id="FungiDB:MELLADRAFT_109252"/>
<dbReference type="Gene3D" id="1.50.10.10">
    <property type="match status" value="1"/>
</dbReference>
<accession>F4RVV7</accession>
<dbReference type="InParanoid" id="F4RVV7"/>
<dbReference type="GO" id="GO:0005975">
    <property type="term" value="P:carbohydrate metabolic process"/>
    <property type="evidence" value="ECO:0007669"/>
    <property type="project" value="InterPro"/>
</dbReference>
<dbReference type="HOGENOM" id="CLU_1077988_0_0_1"/>
<dbReference type="RefSeq" id="XP_007413218.1">
    <property type="nucleotide sequence ID" value="XM_007413156.1"/>
</dbReference>
<dbReference type="OrthoDB" id="8118055at2759"/>
<reference evidence="3" key="1">
    <citation type="journal article" date="2011" name="Proc. Natl. Acad. Sci. U.S.A.">
        <title>Obligate biotrophy features unraveled by the genomic analysis of rust fungi.</title>
        <authorList>
            <person name="Duplessis S."/>
            <person name="Cuomo C.A."/>
            <person name="Lin Y.-C."/>
            <person name="Aerts A."/>
            <person name="Tisserant E."/>
            <person name="Veneault-Fourrey C."/>
            <person name="Joly D.L."/>
            <person name="Hacquard S."/>
            <person name="Amselem J."/>
            <person name="Cantarel B.L."/>
            <person name="Chiu R."/>
            <person name="Coutinho P.M."/>
            <person name="Feau N."/>
            <person name="Field M."/>
            <person name="Frey P."/>
            <person name="Gelhaye E."/>
            <person name="Goldberg J."/>
            <person name="Grabherr M.G."/>
            <person name="Kodira C.D."/>
            <person name="Kohler A."/>
            <person name="Kuees U."/>
            <person name="Lindquist E.A."/>
            <person name="Lucas S.M."/>
            <person name="Mago R."/>
            <person name="Mauceli E."/>
            <person name="Morin E."/>
            <person name="Murat C."/>
            <person name="Pangilinan J.L."/>
            <person name="Park R."/>
            <person name="Pearson M."/>
            <person name="Quesneville H."/>
            <person name="Rouhier N."/>
            <person name="Sakthikumar S."/>
            <person name="Salamov A.A."/>
            <person name="Schmutz J."/>
            <person name="Selles B."/>
            <person name="Shapiro H."/>
            <person name="Tanguay P."/>
            <person name="Tuskan G.A."/>
            <person name="Henrissat B."/>
            <person name="Van de Peer Y."/>
            <person name="Rouze P."/>
            <person name="Ellis J.G."/>
            <person name="Dodds P.N."/>
            <person name="Schein J.E."/>
            <person name="Zhong S."/>
            <person name="Hamelin R.C."/>
            <person name="Grigoriev I.V."/>
            <person name="Szabo L.J."/>
            <person name="Martin F."/>
        </authorList>
    </citation>
    <scope>NUCLEOTIDE SEQUENCE [LARGE SCALE GENOMIC DNA]</scope>
    <source>
        <strain evidence="3">98AG31 / pathotype 3-4-7</strain>
    </source>
</reference>
<dbReference type="AlphaFoldDB" id="F4RVV7"/>
<evidence type="ECO:0000256" key="1">
    <source>
        <dbReference type="SAM" id="MobiDB-lite"/>
    </source>
</evidence>
<dbReference type="EMBL" id="GL883124">
    <property type="protein sequence ID" value="EGG03424.1"/>
    <property type="molecule type" value="Genomic_DNA"/>
</dbReference>
<keyword evidence="3" id="KW-1185">Reference proteome</keyword>
<gene>
    <name evidence="2" type="ORF">MELLADRAFT_109252</name>
</gene>
<dbReference type="InterPro" id="IPR012341">
    <property type="entry name" value="6hp_glycosidase-like_sf"/>
</dbReference>
<dbReference type="SUPFAM" id="SSF48225">
    <property type="entry name" value="Seven-hairpin glycosidases"/>
    <property type="match status" value="1"/>
</dbReference>
<evidence type="ECO:0000313" key="2">
    <source>
        <dbReference type="EMBL" id="EGG03424.1"/>
    </source>
</evidence>
<dbReference type="GO" id="GO:0005509">
    <property type="term" value="F:calcium ion binding"/>
    <property type="evidence" value="ECO:0007669"/>
    <property type="project" value="InterPro"/>
</dbReference>
<organism evidence="3">
    <name type="scientific">Melampsora larici-populina (strain 98AG31 / pathotype 3-4-7)</name>
    <name type="common">Poplar leaf rust fungus</name>
    <dbReference type="NCBI Taxonomy" id="747676"/>
    <lineage>
        <taxon>Eukaryota</taxon>
        <taxon>Fungi</taxon>
        <taxon>Dikarya</taxon>
        <taxon>Basidiomycota</taxon>
        <taxon>Pucciniomycotina</taxon>
        <taxon>Pucciniomycetes</taxon>
        <taxon>Pucciniales</taxon>
        <taxon>Melampsoraceae</taxon>
        <taxon>Melampsora</taxon>
    </lineage>
</organism>
<dbReference type="KEGG" id="mlr:MELLADRAFT_109252"/>
<dbReference type="GO" id="GO:0016020">
    <property type="term" value="C:membrane"/>
    <property type="evidence" value="ECO:0007669"/>
    <property type="project" value="InterPro"/>
</dbReference>
<name>F4RVV7_MELLP</name>
<dbReference type="Proteomes" id="UP000001072">
    <property type="component" value="Unassembled WGS sequence"/>
</dbReference>
<evidence type="ECO:0000313" key="3">
    <source>
        <dbReference type="Proteomes" id="UP000001072"/>
    </source>
</evidence>
<dbReference type="GO" id="GO:0004571">
    <property type="term" value="F:mannosyl-oligosaccharide 1,2-alpha-mannosidase activity"/>
    <property type="evidence" value="ECO:0007669"/>
    <property type="project" value="InterPro"/>
</dbReference>